<feature type="coiled-coil region" evidence="1">
    <location>
        <begin position="379"/>
        <end position="406"/>
    </location>
</feature>
<keyword evidence="2" id="KW-1133">Transmembrane helix</keyword>
<dbReference type="AlphaFoldDB" id="A0A1G8AED7"/>
<dbReference type="RefSeq" id="WP_143020277.1">
    <property type="nucleotide sequence ID" value="NZ_FNCN01000012.1"/>
</dbReference>
<keyword evidence="4" id="KW-1185">Reference proteome</keyword>
<reference evidence="3 4" key="1">
    <citation type="submission" date="2016-10" db="EMBL/GenBank/DDBJ databases">
        <authorList>
            <person name="de Groot N.N."/>
        </authorList>
    </citation>
    <scope>NUCLEOTIDE SEQUENCE [LARGE SCALE GENOMIC DNA]</scope>
    <source>
        <strain evidence="3 4">CPCC 201354</strain>
    </source>
</reference>
<sequence>MNSLLADGTKVGSGYIEIRPEIVGVTNALTRELNERLRGIAAGKIRVAPQITGITKRWQGEVQQVLNRAITGLTIKVKPVIDASKLQGAAARVSRTVAGESRRASEALTDDFSQAEDDIRRSMREIDISIRTGLKAASEADVSAGISRVEAEYKRLAEATEDLTNRQVGALRSGVREMSALQNSVSRTIESEARDVQRANELLESEIQRTISETDEMVERSRESMRRYSESLSSGWMGLGNSLSSISQQRKKISDSISSAFQDAEGIASRAGRNIGDSLSTAVGVTFRFGLARLFVNVPVILGAVALAAAPLAAAISTLAAGLTAVASQAAAAGGALLALPAVLGAVMQGTTVLSLAFAGIEDALSALQAEEDAAGRSSAALAQAMQAASERVEDAKRRVADVVESSRDRVAASETRLAEVVEESARRISDSEAALADAVAQAGDRIESARSRLVDAVEDSARLVEDAQARVTRAHEQSAERVLAAEDALRDSKARLIAAETELADAREAAQRRLENLALDIEGGILDEESARIALEKAKARFENFTSEDSWASELERRDAESAYEQARLRLREIELRNRRLREEQERANEEGIEGSREVTDAKQAILDAQESQIKAEKALAEARRESAADIAEAEKALARARDESARRISDSEAALADAYTDAARSIARAERDLQDARKQGSSDIAAAEKALADARSDGARQIEDAQRDLARAIRDSAQATAKQSEESARAEEALKKLSPAGREFVRFLDSTLLPRLQEVQWAIQDAFLPPLQAALAGSMGILGLIEDELAETAGIFGGFAGRVIVWLSTGESQNRIGRILDTNNRLFEKLGDSALSVLDSVLILTDTAGPLLLRLADAANEVLTRINEIISSGERSGRLVEFWDRVGDSIQRIVDIGVTVASTIAAVFEIAYPYGERLLKLVSDTFTEFQEWVNSIEGQNELREWFQRGEEVMRELWLLLIDVGKALFDIGREFDFAELIRVVREDILPAFLRFVAVLTGDGEGLAWALARVADLFVILEGAILAVKAVWQLITLDVEAFKKTLTELSEYFFSSFRHFFQKDFVVVLAEIVVQWQKTTQAMAIWWHGFVNAVKNGLVEIGKFYMETIKPFLDSLNPSALLQPFPFFRFADGGVVPGFQPGRDIVPALLSPGEGILRPEAVRFIGPDTVLALNAAAKRGLLKGFSDGGIAGYRAAALQAFRRQTQTAPRNQTVELGDRTGTVYNLTLNAAPTVPTERQMLNVLAYADALYG</sequence>
<dbReference type="PANTHER" id="PTHR23159:SF31">
    <property type="entry name" value="CENTROSOME-ASSOCIATED PROTEIN CEP250 ISOFORM X1"/>
    <property type="match status" value="1"/>
</dbReference>
<accession>A0A1G8AED7</accession>
<dbReference type="STRING" id="504805.SAMN05421505_112119"/>
<dbReference type="OrthoDB" id="3765294at2"/>
<name>A0A1G8AED7_9ACTN</name>
<keyword evidence="2" id="KW-0812">Transmembrane</keyword>
<feature type="coiled-coil region" evidence="1">
    <location>
        <begin position="146"/>
        <end position="213"/>
    </location>
</feature>
<proteinExistence type="predicted"/>
<feature type="coiled-coil region" evidence="1">
    <location>
        <begin position="490"/>
        <end position="521"/>
    </location>
</feature>
<protein>
    <recommendedName>
        <fullName evidence="5">Phage-related protein</fullName>
    </recommendedName>
</protein>
<keyword evidence="2" id="KW-0472">Membrane</keyword>
<dbReference type="PANTHER" id="PTHR23159">
    <property type="entry name" value="CENTROSOMAL PROTEIN 2"/>
    <property type="match status" value="1"/>
</dbReference>
<gene>
    <name evidence="3" type="ORF">SAMN05421505_112119</name>
</gene>
<feature type="coiled-coil region" evidence="1">
    <location>
        <begin position="558"/>
        <end position="724"/>
    </location>
</feature>
<keyword evidence="1" id="KW-0175">Coiled coil</keyword>
<feature type="transmembrane region" description="Helical" evidence="2">
    <location>
        <begin position="300"/>
        <end position="326"/>
    </location>
</feature>
<evidence type="ECO:0000256" key="2">
    <source>
        <dbReference type="SAM" id="Phobius"/>
    </source>
</evidence>
<dbReference type="EMBL" id="FNCN01000012">
    <property type="protein sequence ID" value="SDH19237.1"/>
    <property type="molecule type" value="Genomic_DNA"/>
</dbReference>
<evidence type="ECO:0008006" key="5">
    <source>
        <dbReference type="Google" id="ProtNLM"/>
    </source>
</evidence>
<organism evidence="3 4">
    <name type="scientific">Sinosporangium album</name>
    <dbReference type="NCBI Taxonomy" id="504805"/>
    <lineage>
        <taxon>Bacteria</taxon>
        <taxon>Bacillati</taxon>
        <taxon>Actinomycetota</taxon>
        <taxon>Actinomycetes</taxon>
        <taxon>Streptosporangiales</taxon>
        <taxon>Streptosporangiaceae</taxon>
        <taxon>Sinosporangium</taxon>
    </lineage>
</organism>
<dbReference type="Proteomes" id="UP000198923">
    <property type="component" value="Unassembled WGS sequence"/>
</dbReference>
<feature type="transmembrane region" description="Helical" evidence="2">
    <location>
        <begin position="338"/>
        <end position="361"/>
    </location>
</feature>
<evidence type="ECO:0000313" key="3">
    <source>
        <dbReference type="EMBL" id="SDH19237.1"/>
    </source>
</evidence>
<evidence type="ECO:0000313" key="4">
    <source>
        <dbReference type="Proteomes" id="UP000198923"/>
    </source>
</evidence>
<evidence type="ECO:0000256" key="1">
    <source>
        <dbReference type="SAM" id="Coils"/>
    </source>
</evidence>